<dbReference type="InterPro" id="IPR038593">
    <property type="entry name" value="RNA_pol_Rpb1_7_sf"/>
</dbReference>
<dbReference type="Gene3D" id="3.30.1360.140">
    <property type="match status" value="1"/>
</dbReference>
<evidence type="ECO:0000256" key="1">
    <source>
        <dbReference type="ARBA" id="ARBA00004123"/>
    </source>
</evidence>
<dbReference type="InterPro" id="IPR000722">
    <property type="entry name" value="RNA_pol_asu"/>
</dbReference>
<dbReference type="InterPro" id="IPR045867">
    <property type="entry name" value="DNA-dir_RpoC_beta_prime"/>
</dbReference>
<dbReference type="GO" id="GO:0005665">
    <property type="term" value="C:RNA polymerase II, core complex"/>
    <property type="evidence" value="ECO:0000318"/>
    <property type="project" value="GO_Central"/>
</dbReference>
<dbReference type="Gene3D" id="3.30.1490.180">
    <property type="entry name" value="RNA polymerase ii"/>
    <property type="match status" value="1"/>
</dbReference>
<keyword evidence="10" id="KW-0832">Ubl conjugation</keyword>
<comment type="similarity">
    <text evidence="2 14">Belongs to the RNA polymerase beta' chain family.</text>
</comment>
<dbReference type="FunFam" id="1.10.150.390:FF:000001">
    <property type="entry name" value="DNA-directed RNA polymerase subunit"/>
    <property type="match status" value="1"/>
</dbReference>
<accession>E9HD79</accession>
<dbReference type="Gene3D" id="6.10.250.2940">
    <property type="match status" value="1"/>
</dbReference>
<evidence type="ECO:0000256" key="5">
    <source>
        <dbReference type="ARBA" id="ARBA00022679"/>
    </source>
</evidence>
<comment type="subcellular location">
    <subcellularLocation>
        <location evidence="1">Nucleus</location>
    </subcellularLocation>
</comment>
<dbReference type="Proteomes" id="UP000000305">
    <property type="component" value="Unassembled WGS sequence"/>
</dbReference>
<dbReference type="Pfam" id="PF04997">
    <property type="entry name" value="RNA_pol_Rpb1_1"/>
    <property type="match status" value="1"/>
</dbReference>
<dbReference type="InterPro" id="IPR044893">
    <property type="entry name" value="RNA_pol_Rpb1_clamp_domain"/>
</dbReference>
<keyword evidence="9" id="KW-0460">Magnesium</keyword>
<dbReference type="Pfam" id="PF04983">
    <property type="entry name" value="RNA_pol_Rpb1_3"/>
    <property type="match status" value="1"/>
</dbReference>
<keyword evidence="12" id="KW-0539">Nucleus</keyword>
<proteinExistence type="inferred from homology"/>
<dbReference type="FunFam" id="4.10.860.120:FF:000005">
    <property type="entry name" value="DNA-directed RNA polymerase subunit"/>
    <property type="match status" value="1"/>
</dbReference>
<dbReference type="Pfam" id="PF04990">
    <property type="entry name" value="RNA_pol_Rpb1_7"/>
    <property type="match status" value="1"/>
</dbReference>
<keyword evidence="4" id="KW-1017">Isopeptide bond</keyword>
<dbReference type="Pfam" id="PF04992">
    <property type="entry name" value="RNA_pol_Rpb1_6"/>
    <property type="match status" value="1"/>
</dbReference>
<keyword evidence="11 14" id="KW-0804">Transcription</keyword>
<dbReference type="InterPro" id="IPR042102">
    <property type="entry name" value="RNA_pol_Rpb1_3_sf"/>
</dbReference>
<sequence>MYSVGSETQVTQPTIRQVKRIQLGILSPKEIRKMSVTEGGIKYPEIYEGGKPKLGGLMDPRQGAIHQSASCQTCDRNMNECPGHFGHIDLAKPIFHIGFLMKTIKILRCVCFYCSKLLVSPSNPKIKKILVISKGQPRTRMALVHDLCKGINICEIDIETTGHVGCGRYQPKIRRQGLELIGEWKHVDEDWQETNLVLTAGRVWEIFKHISDEDCLILGMDPKYARPDWMIITCLPVSPPAVRPAVVMHGSASKQNDLTRKLADVVKANEELLRNVQSGAAAHIIAENIELLQFHVATMMINDLEGLPVAQLESGRPIVSIKARLEGRDGRIRGNLMGKRVDFSARTVITPDPNLRIDQVGVPRSIAQNITFPEIVTSFNIEKMQELVQQGGAKYLTRENGNRFDIRTVKEYPVLKLGDKVERSIRDGDLVVCNRQPSVQKVAMTGNRVKVLPWASFRLNPCCTYPFNKYLYSDEMNIHVPQSMETRAEVENILLTPRQIITPQANKPVMGIVQDTLVGTYKLTKRDVFLEKEQMMNLLMFLPTWDGKMPKPAILKPRPLWTGKQLFTLIIPGNVNMMITHSTHPDDEDEGPYKWISPGDTKVMIENGELVMGILCKKTLGASAASLLHIIFMELGHEVCGRFYGNIQTVINNWLLYEGHSIGIGDMLVDRQTYMDIQATIEKAKEDVIEVIQKSRNDELEPTPGNTLQQTLENQVNRILIDARNETGGSAKNSLTEFNNLKAMVVAGSSGSNVNISQVIACVGQQNVEGKRIPFGFRKRTLPHFIKDDFGPESRGFVENSYVSGLTPSEFYFHAMDRKALIDTAVKTANTGYIQRSLIKAMESVMVHYDGTVRNSAGRILQFSYGGDGLSAESVELQKMPTVNLSNEAFEKKFKFDPSNENYVRRIFNEEITRELISSAEVITEIEHEWEQLYKDREALRQIFPTGENKVVLPCNLQRMIWDVQKIFHINKRAPTDLSPLRVIQGVRDLLAKCVIVVGEDKLSIQANQNATLLFQCLVRSTLCSKRIAEKYRLSSEAFEWLIGKIETRFQQAQAQPGEMVGALAAQSLGERPTKMTVNTFHFAGVSSKNVTLGVARLKEIINISKSPKTPSMTVFLKGQAARDAEKAKNVLCRLEHTTLRMVTKNTAIYYDPDPLNTVILEDQEFVNVYYQRPHFDPTRISISPWLLRIELDRKRMTDKRLTMKQIAEKVNAEFGNSLKIIFSNDSAEKLVLRIRIIMDSDDSSDEEEQVAKMEDDIFLRCFEANMLSDMTLQGMESIEKVSMYLPKTDEKKRIVVTETGEFEAIAEWILETDGTQLMRVLSERDVDPVRTYSNDIREIFSVLGVEAARKALEKEMNNLLQFYGLNVNHRHLALLCDVMTATGQLMPISSIDRQDTSALMKCTVKETVSVLLEAAGHAEIDPLRGVSVNLILGQLPRMGTGCFDLILDAENIVKFL</sequence>
<dbReference type="InterPro" id="IPR006592">
    <property type="entry name" value="RNA_pol_N"/>
</dbReference>
<dbReference type="GO" id="GO:0042789">
    <property type="term" value="P:mRNA transcription by RNA polymerase II"/>
    <property type="evidence" value="ECO:0000318"/>
    <property type="project" value="GO_Central"/>
</dbReference>
<evidence type="ECO:0000259" key="15">
    <source>
        <dbReference type="SMART" id="SM00663"/>
    </source>
</evidence>
<keyword evidence="7" id="KW-0479">Metal-binding</keyword>
<dbReference type="OMA" id="SAWHDEE"/>
<keyword evidence="3 14" id="KW-0240">DNA-directed RNA polymerase</keyword>
<dbReference type="InterPro" id="IPR007081">
    <property type="entry name" value="RNA_pol_Rpb1_5"/>
</dbReference>
<dbReference type="InterPro" id="IPR038120">
    <property type="entry name" value="Rpb1_funnel_sf"/>
</dbReference>
<keyword evidence="6 14" id="KW-0548">Nucleotidyltransferase</keyword>
<dbReference type="STRING" id="6669.E9HD79"/>
<dbReference type="InterPro" id="IPR007066">
    <property type="entry name" value="RNA_pol_Rpb1_3"/>
</dbReference>
<dbReference type="PhylomeDB" id="E9HD79"/>
<dbReference type="Gene3D" id="4.10.860.120">
    <property type="entry name" value="RNA polymerase II, clamp domain"/>
    <property type="match status" value="1"/>
</dbReference>
<evidence type="ECO:0000256" key="13">
    <source>
        <dbReference type="ARBA" id="ARBA00048552"/>
    </source>
</evidence>
<dbReference type="InterPro" id="IPR007080">
    <property type="entry name" value="RNA_pol_Rpb1_1"/>
</dbReference>
<gene>
    <name evidence="16" type="ORF">DAPPUDRAFT_328199</name>
</gene>
<keyword evidence="17" id="KW-1185">Reference proteome</keyword>
<dbReference type="FunFam" id="1.10.132.30:FF:000001">
    <property type="entry name" value="DNA-directed RNA polymerase subunit"/>
    <property type="match status" value="1"/>
</dbReference>
<dbReference type="CDD" id="cd02584">
    <property type="entry name" value="RNAP_II_Rpb1_C"/>
    <property type="match status" value="1"/>
</dbReference>
<comment type="catalytic activity">
    <reaction evidence="13 14">
        <text>RNA(n) + a ribonucleoside 5'-triphosphate = RNA(n+1) + diphosphate</text>
        <dbReference type="Rhea" id="RHEA:21248"/>
        <dbReference type="Rhea" id="RHEA-COMP:14527"/>
        <dbReference type="Rhea" id="RHEA-COMP:17342"/>
        <dbReference type="ChEBI" id="CHEBI:33019"/>
        <dbReference type="ChEBI" id="CHEBI:61557"/>
        <dbReference type="ChEBI" id="CHEBI:140395"/>
        <dbReference type="EC" id="2.7.7.6"/>
    </reaction>
</comment>
<evidence type="ECO:0000256" key="6">
    <source>
        <dbReference type="ARBA" id="ARBA00022695"/>
    </source>
</evidence>
<name>E9HD79_DAPPU</name>
<dbReference type="FunFam" id="3.30.1360.140:FF:000001">
    <property type="entry name" value="DNA-directed RNA polymerase subunit"/>
    <property type="match status" value="1"/>
</dbReference>
<evidence type="ECO:0000256" key="3">
    <source>
        <dbReference type="ARBA" id="ARBA00022478"/>
    </source>
</evidence>
<dbReference type="eggNOG" id="KOG0260">
    <property type="taxonomic scope" value="Eukaryota"/>
</dbReference>
<evidence type="ECO:0000256" key="7">
    <source>
        <dbReference type="ARBA" id="ARBA00022723"/>
    </source>
</evidence>
<dbReference type="HOGENOM" id="CLU_000487_3_0_1"/>
<evidence type="ECO:0000256" key="4">
    <source>
        <dbReference type="ARBA" id="ARBA00022499"/>
    </source>
</evidence>
<dbReference type="FunFam" id="1.10.274.100:FF:000001">
    <property type="entry name" value="DNA-directed RNA polymerase subunit"/>
    <property type="match status" value="1"/>
</dbReference>
<dbReference type="SMART" id="SM00663">
    <property type="entry name" value="RPOLA_N"/>
    <property type="match status" value="1"/>
</dbReference>
<evidence type="ECO:0000256" key="9">
    <source>
        <dbReference type="ARBA" id="ARBA00022842"/>
    </source>
</evidence>
<feature type="domain" description="RNA polymerase N-terminal" evidence="15">
    <location>
        <begin position="228"/>
        <end position="524"/>
    </location>
</feature>
<evidence type="ECO:0000256" key="2">
    <source>
        <dbReference type="ARBA" id="ARBA00006460"/>
    </source>
</evidence>
<comment type="function">
    <text evidence="14">DNA-dependent RNA polymerase catalyzes the transcription of DNA into RNA using the four ribonucleoside triphosphates as substrates.</text>
</comment>
<dbReference type="Gene3D" id="1.10.274.100">
    <property type="entry name" value="RNA polymerase Rpb1, domain 3"/>
    <property type="match status" value="1"/>
</dbReference>
<evidence type="ECO:0000256" key="10">
    <source>
        <dbReference type="ARBA" id="ARBA00022843"/>
    </source>
</evidence>
<evidence type="ECO:0000313" key="17">
    <source>
        <dbReference type="Proteomes" id="UP000000305"/>
    </source>
</evidence>
<dbReference type="Pfam" id="PF00623">
    <property type="entry name" value="RNA_pol_Rpb1_2"/>
    <property type="match status" value="1"/>
</dbReference>
<dbReference type="InterPro" id="IPR007073">
    <property type="entry name" value="RNA_pol_Rpb1_7"/>
</dbReference>
<keyword evidence="5 14" id="KW-0808">Transferase</keyword>
<dbReference type="OrthoDB" id="270392at2759"/>
<dbReference type="EC" id="2.7.7.6" evidence="14"/>
<dbReference type="InterPro" id="IPR007075">
    <property type="entry name" value="RNA_pol_Rpb1_6"/>
</dbReference>
<protein>
    <recommendedName>
        <fullName evidence="14">DNA-directed RNA polymerase subunit</fullName>
        <ecNumber evidence="14">2.7.7.6</ecNumber>
    </recommendedName>
</protein>
<dbReference type="GO" id="GO:0046872">
    <property type="term" value="F:metal ion binding"/>
    <property type="evidence" value="ECO:0007669"/>
    <property type="project" value="UniProtKB-KW"/>
</dbReference>
<evidence type="ECO:0000256" key="12">
    <source>
        <dbReference type="ARBA" id="ARBA00023242"/>
    </source>
</evidence>
<evidence type="ECO:0000256" key="14">
    <source>
        <dbReference type="RuleBase" id="RU004279"/>
    </source>
</evidence>
<reference evidence="16 17" key="1">
    <citation type="journal article" date="2011" name="Science">
        <title>The ecoresponsive genome of Daphnia pulex.</title>
        <authorList>
            <person name="Colbourne J.K."/>
            <person name="Pfrender M.E."/>
            <person name="Gilbert D."/>
            <person name="Thomas W.K."/>
            <person name="Tucker A."/>
            <person name="Oakley T.H."/>
            <person name="Tokishita S."/>
            <person name="Aerts A."/>
            <person name="Arnold G.J."/>
            <person name="Basu M.K."/>
            <person name="Bauer D.J."/>
            <person name="Caceres C.E."/>
            <person name="Carmel L."/>
            <person name="Casola C."/>
            <person name="Choi J.H."/>
            <person name="Detter J.C."/>
            <person name="Dong Q."/>
            <person name="Dusheyko S."/>
            <person name="Eads B.D."/>
            <person name="Frohlich T."/>
            <person name="Geiler-Samerotte K.A."/>
            <person name="Gerlach D."/>
            <person name="Hatcher P."/>
            <person name="Jogdeo S."/>
            <person name="Krijgsveld J."/>
            <person name="Kriventseva E.V."/>
            <person name="Kultz D."/>
            <person name="Laforsch C."/>
            <person name="Lindquist E."/>
            <person name="Lopez J."/>
            <person name="Manak J.R."/>
            <person name="Muller J."/>
            <person name="Pangilinan J."/>
            <person name="Patwardhan R.P."/>
            <person name="Pitluck S."/>
            <person name="Pritham E.J."/>
            <person name="Rechtsteiner A."/>
            <person name="Rho M."/>
            <person name="Rogozin I.B."/>
            <person name="Sakarya O."/>
            <person name="Salamov A."/>
            <person name="Schaack S."/>
            <person name="Shapiro H."/>
            <person name="Shiga Y."/>
            <person name="Skalitzky C."/>
            <person name="Smith Z."/>
            <person name="Souvorov A."/>
            <person name="Sung W."/>
            <person name="Tang Z."/>
            <person name="Tsuchiya D."/>
            <person name="Tu H."/>
            <person name="Vos H."/>
            <person name="Wang M."/>
            <person name="Wolf Y.I."/>
            <person name="Yamagata H."/>
            <person name="Yamada T."/>
            <person name="Ye Y."/>
            <person name="Shaw J.R."/>
            <person name="Andrews J."/>
            <person name="Crease T.J."/>
            <person name="Tang H."/>
            <person name="Lucas S.M."/>
            <person name="Robertson H.M."/>
            <person name="Bork P."/>
            <person name="Koonin E.V."/>
            <person name="Zdobnov E.M."/>
            <person name="Grigoriev I.V."/>
            <person name="Lynch M."/>
            <person name="Boore J.L."/>
        </authorList>
    </citation>
    <scope>NUCLEOTIDE SEQUENCE [LARGE SCALE GENOMIC DNA]</scope>
</reference>
<dbReference type="SUPFAM" id="SSF64484">
    <property type="entry name" value="beta and beta-prime subunits of DNA dependent RNA-polymerase"/>
    <property type="match status" value="1"/>
</dbReference>
<evidence type="ECO:0000313" key="16">
    <source>
        <dbReference type="EMBL" id="EFX70331.1"/>
    </source>
</evidence>
<dbReference type="PANTHER" id="PTHR19376:SF37">
    <property type="entry name" value="DNA-DIRECTED RNA POLYMERASE II SUBUNIT RPB1"/>
    <property type="match status" value="1"/>
</dbReference>
<organism evidence="16 17">
    <name type="scientific">Daphnia pulex</name>
    <name type="common">Water flea</name>
    <dbReference type="NCBI Taxonomy" id="6669"/>
    <lineage>
        <taxon>Eukaryota</taxon>
        <taxon>Metazoa</taxon>
        <taxon>Ecdysozoa</taxon>
        <taxon>Arthropoda</taxon>
        <taxon>Crustacea</taxon>
        <taxon>Branchiopoda</taxon>
        <taxon>Diplostraca</taxon>
        <taxon>Cladocera</taxon>
        <taxon>Anomopoda</taxon>
        <taxon>Daphniidae</taxon>
        <taxon>Daphnia</taxon>
    </lineage>
</organism>
<dbReference type="Pfam" id="PF05000">
    <property type="entry name" value="RNA_pol_Rpb1_4"/>
    <property type="match status" value="1"/>
</dbReference>
<dbReference type="GO" id="GO:0003899">
    <property type="term" value="F:DNA-directed RNA polymerase activity"/>
    <property type="evidence" value="ECO:0007669"/>
    <property type="project" value="UniProtKB-EC"/>
</dbReference>
<dbReference type="Gene3D" id="2.40.40.20">
    <property type="match status" value="1"/>
</dbReference>
<dbReference type="InterPro" id="IPR007083">
    <property type="entry name" value="RNA_pol_Rpb1_4"/>
</dbReference>
<dbReference type="GO" id="GO:0003677">
    <property type="term" value="F:DNA binding"/>
    <property type="evidence" value="ECO:0007669"/>
    <property type="project" value="InterPro"/>
</dbReference>
<dbReference type="KEGG" id="dpx:DAPPUDRAFT_328199"/>
<dbReference type="Gene3D" id="1.10.150.390">
    <property type="match status" value="1"/>
</dbReference>
<keyword evidence="8" id="KW-0862">Zinc</keyword>
<dbReference type="Pfam" id="PF04998">
    <property type="entry name" value="RNA_pol_Rpb1_5"/>
    <property type="match status" value="1"/>
</dbReference>
<evidence type="ECO:0000256" key="11">
    <source>
        <dbReference type="ARBA" id="ARBA00023163"/>
    </source>
</evidence>
<dbReference type="Gene3D" id="1.10.132.30">
    <property type="match status" value="1"/>
</dbReference>
<dbReference type="InParanoid" id="E9HD79"/>
<evidence type="ECO:0000256" key="8">
    <source>
        <dbReference type="ARBA" id="ARBA00022833"/>
    </source>
</evidence>
<dbReference type="Gene3D" id="6.20.50.80">
    <property type="match status" value="1"/>
</dbReference>
<dbReference type="PANTHER" id="PTHR19376">
    <property type="entry name" value="DNA-DIRECTED RNA POLYMERASE"/>
    <property type="match status" value="1"/>
</dbReference>
<dbReference type="CDD" id="cd02733">
    <property type="entry name" value="RNAP_II_RPB1_N"/>
    <property type="match status" value="1"/>
</dbReference>
<dbReference type="EMBL" id="GL732622">
    <property type="protein sequence ID" value="EFX70331.1"/>
    <property type="molecule type" value="Genomic_DNA"/>
</dbReference>